<name>A0A0A9FTC0_ARUDO</name>
<reference evidence="1" key="2">
    <citation type="journal article" date="2015" name="Data Brief">
        <title>Shoot transcriptome of the giant reed, Arundo donax.</title>
        <authorList>
            <person name="Barrero R.A."/>
            <person name="Guerrero F.D."/>
            <person name="Moolhuijzen P."/>
            <person name="Goolsby J.A."/>
            <person name="Tidwell J."/>
            <person name="Bellgard S.E."/>
            <person name="Bellgard M.I."/>
        </authorList>
    </citation>
    <scope>NUCLEOTIDE SEQUENCE</scope>
    <source>
        <tissue evidence="1">Shoot tissue taken approximately 20 cm above the soil surface</tissue>
    </source>
</reference>
<sequence>MAQQYSFINNTTIMCYLVMNACVR</sequence>
<evidence type="ECO:0000313" key="1">
    <source>
        <dbReference type="EMBL" id="JAE11553.1"/>
    </source>
</evidence>
<reference evidence="1" key="1">
    <citation type="submission" date="2014-09" db="EMBL/GenBank/DDBJ databases">
        <authorList>
            <person name="Magalhaes I.L.F."/>
            <person name="Oliveira U."/>
            <person name="Santos F.R."/>
            <person name="Vidigal T.H.D.A."/>
            <person name="Brescovit A.D."/>
            <person name="Santos A.J."/>
        </authorList>
    </citation>
    <scope>NUCLEOTIDE SEQUENCE</scope>
    <source>
        <tissue evidence="1">Shoot tissue taken approximately 20 cm above the soil surface</tissue>
    </source>
</reference>
<dbReference type="EMBL" id="GBRH01186343">
    <property type="protein sequence ID" value="JAE11553.1"/>
    <property type="molecule type" value="Transcribed_RNA"/>
</dbReference>
<proteinExistence type="predicted"/>
<protein>
    <submittedName>
        <fullName evidence="1">Uncharacterized protein</fullName>
    </submittedName>
</protein>
<dbReference type="AlphaFoldDB" id="A0A0A9FTC0"/>
<accession>A0A0A9FTC0</accession>
<organism evidence="1">
    <name type="scientific">Arundo donax</name>
    <name type="common">Giant reed</name>
    <name type="synonym">Donax arundinaceus</name>
    <dbReference type="NCBI Taxonomy" id="35708"/>
    <lineage>
        <taxon>Eukaryota</taxon>
        <taxon>Viridiplantae</taxon>
        <taxon>Streptophyta</taxon>
        <taxon>Embryophyta</taxon>
        <taxon>Tracheophyta</taxon>
        <taxon>Spermatophyta</taxon>
        <taxon>Magnoliopsida</taxon>
        <taxon>Liliopsida</taxon>
        <taxon>Poales</taxon>
        <taxon>Poaceae</taxon>
        <taxon>PACMAD clade</taxon>
        <taxon>Arundinoideae</taxon>
        <taxon>Arundineae</taxon>
        <taxon>Arundo</taxon>
    </lineage>
</organism>